<name>A0A9W6YEX1_9STRA</name>
<proteinExistence type="predicted"/>
<dbReference type="AlphaFoldDB" id="A0A9W6YEX1"/>
<feature type="compositionally biased region" description="Low complexity" evidence="1">
    <location>
        <begin position="40"/>
        <end position="53"/>
    </location>
</feature>
<feature type="compositionally biased region" description="Acidic residues" evidence="1">
    <location>
        <begin position="59"/>
        <end position="70"/>
    </location>
</feature>
<sequence length="70" mass="7497">MDTAISESGTPQWSDGVFDASEMSDESLWANIDYVAVKAQAEAQSQAEANAEASKNDPNEGEDSEVDISR</sequence>
<dbReference type="Proteomes" id="UP001165121">
    <property type="component" value="Unassembled WGS sequence"/>
</dbReference>
<gene>
    <name evidence="2" type="ORF">Pfra01_002740800</name>
</gene>
<feature type="region of interest" description="Disordered" evidence="1">
    <location>
        <begin position="40"/>
        <end position="70"/>
    </location>
</feature>
<keyword evidence="3" id="KW-1185">Reference proteome</keyword>
<organism evidence="2 3">
    <name type="scientific">Phytophthora fragariaefolia</name>
    <dbReference type="NCBI Taxonomy" id="1490495"/>
    <lineage>
        <taxon>Eukaryota</taxon>
        <taxon>Sar</taxon>
        <taxon>Stramenopiles</taxon>
        <taxon>Oomycota</taxon>
        <taxon>Peronosporomycetes</taxon>
        <taxon>Peronosporales</taxon>
        <taxon>Peronosporaceae</taxon>
        <taxon>Phytophthora</taxon>
    </lineage>
</organism>
<evidence type="ECO:0000313" key="2">
    <source>
        <dbReference type="EMBL" id="GMF62841.1"/>
    </source>
</evidence>
<evidence type="ECO:0000256" key="1">
    <source>
        <dbReference type="SAM" id="MobiDB-lite"/>
    </source>
</evidence>
<comment type="caution">
    <text evidence="2">The sequence shown here is derived from an EMBL/GenBank/DDBJ whole genome shotgun (WGS) entry which is preliminary data.</text>
</comment>
<accession>A0A9W6YEX1</accession>
<protein>
    <submittedName>
        <fullName evidence="2">Unnamed protein product</fullName>
    </submittedName>
</protein>
<evidence type="ECO:0000313" key="3">
    <source>
        <dbReference type="Proteomes" id="UP001165121"/>
    </source>
</evidence>
<dbReference type="EMBL" id="BSXT01006697">
    <property type="protein sequence ID" value="GMF62841.1"/>
    <property type="molecule type" value="Genomic_DNA"/>
</dbReference>
<reference evidence="2" key="1">
    <citation type="submission" date="2023-04" db="EMBL/GenBank/DDBJ databases">
        <title>Phytophthora fragariaefolia NBRC 109709.</title>
        <authorList>
            <person name="Ichikawa N."/>
            <person name="Sato H."/>
            <person name="Tonouchi N."/>
        </authorList>
    </citation>
    <scope>NUCLEOTIDE SEQUENCE</scope>
    <source>
        <strain evidence="2">NBRC 109709</strain>
    </source>
</reference>